<sequence>MLLGTAGGPPWWPDTTRAGIGSAVTVEDDVYVVDFGDGSGKRFKEAALVPRDLQTPGGLWGEETIRAMFLTHLHSDHVGDYFNYFMLGWYNGLTSRKTKDKIQVFGPGRRVDDAGNMVMEPIFQPPGQPAPDIPVINPENPVPGTVDMTNYLYQAFALDLNDRMRDNFKPDLRSLFDVHDIAIPKGIGYHPNDNPSPAGMAPIPIYQDDKVKVGATLVNHFPIVPTFGFRFDTADGAVTFSGDTAPNDNLVALATGSDILVHEVIDPAWVDVLFPPPVSPAEEALKNHLVTAHTLPEDVGRVAQRAGVKTLVLSHLVPGNAPADHWLAAGKTFSGKLVVGNDLMQLPVGATPRPR</sequence>
<dbReference type="InterPro" id="IPR044094">
    <property type="entry name" value="AtsA-like_MBL-fold"/>
</dbReference>
<keyword evidence="4" id="KW-1185">Reference proteome</keyword>
<evidence type="ECO:0000256" key="1">
    <source>
        <dbReference type="ARBA" id="ARBA00022759"/>
    </source>
</evidence>
<dbReference type="PANTHER" id="PTHR46018">
    <property type="entry name" value="ZINC PHOSPHODIESTERASE ELAC PROTEIN 1"/>
    <property type="match status" value="1"/>
</dbReference>
<proteinExistence type="predicted"/>
<protein>
    <recommendedName>
        <fullName evidence="5">MBL fold metallo-hydrolase</fullName>
    </recommendedName>
</protein>
<keyword evidence="2" id="KW-0378">Hydrolase</keyword>
<evidence type="ECO:0000313" key="3">
    <source>
        <dbReference type="EMBL" id="GEL18839.1"/>
    </source>
</evidence>
<dbReference type="InterPro" id="IPR036866">
    <property type="entry name" value="RibonucZ/Hydroxyglut_hydro"/>
</dbReference>
<keyword evidence="1" id="KW-0540">Nuclease</keyword>
<dbReference type="EMBL" id="BJVI01000026">
    <property type="protein sequence ID" value="GEL18839.1"/>
    <property type="molecule type" value="Genomic_DNA"/>
</dbReference>
<name>A0A511D232_9PSEU</name>
<dbReference type="Gene3D" id="3.60.15.10">
    <property type="entry name" value="Ribonuclease Z/Hydroxyacylglutathione hydrolase-like"/>
    <property type="match status" value="1"/>
</dbReference>
<keyword evidence="1" id="KW-0255">Endonuclease</keyword>
<dbReference type="Proteomes" id="UP000321328">
    <property type="component" value="Unassembled WGS sequence"/>
</dbReference>
<comment type="caution">
    <text evidence="3">The sequence shown here is derived from an EMBL/GenBank/DDBJ whole genome shotgun (WGS) entry which is preliminary data.</text>
</comment>
<evidence type="ECO:0000256" key="2">
    <source>
        <dbReference type="ARBA" id="ARBA00022801"/>
    </source>
</evidence>
<reference evidence="3 4" key="1">
    <citation type="submission" date="2019-07" db="EMBL/GenBank/DDBJ databases">
        <title>Whole genome shotgun sequence of Pseudonocardia asaccharolytica NBRC 16224.</title>
        <authorList>
            <person name="Hosoyama A."/>
            <person name="Uohara A."/>
            <person name="Ohji S."/>
            <person name="Ichikawa N."/>
        </authorList>
    </citation>
    <scope>NUCLEOTIDE SEQUENCE [LARGE SCALE GENOMIC DNA]</scope>
    <source>
        <strain evidence="3 4">NBRC 16224</strain>
    </source>
</reference>
<dbReference type="SUPFAM" id="SSF56281">
    <property type="entry name" value="Metallo-hydrolase/oxidoreductase"/>
    <property type="match status" value="1"/>
</dbReference>
<organism evidence="3 4">
    <name type="scientific">Pseudonocardia asaccharolytica DSM 44247 = NBRC 16224</name>
    <dbReference type="NCBI Taxonomy" id="1123024"/>
    <lineage>
        <taxon>Bacteria</taxon>
        <taxon>Bacillati</taxon>
        <taxon>Actinomycetota</taxon>
        <taxon>Actinomycetes</taxon>
        <taxon>Pseudonocardiales</taxon>
        <taxon>Pseudonocardiaceae</taxon>
        <taxon>Pseudonocardia</taxon>
    </lineage>
</organism>
<dbReference type="CDD" id="cd07719">
    <property type="entry name" value="arylsulfatase_AtsA-like_MBL-fold"/>
    <property type="match status" value="1"/>
</dbReference>
<accession>A0A511D232</accession>
<dbReference type="AlphaFoldDB" id="A0A511D232"/>
<gene>
    <name evidence="3" type="ORF">PA7_26760</name>
</gene>
<dbReference type="STRING" id="1123024.GCA_000423625_01726"/>
<evidence type="ECO:0000313" key="4">
    <source>
        <dbReference type="Proteomes" id="UP000321328"/>
    </source>
</evidence>
<dbReference type="PANTHER" id="PTHR46018:SF2">
    <property type="entry name" value="ZINC PHOSPHODIESTERASE ELAC PROTEIN 1"/>
    <property type="match status" value="1"/>
</dbReference>
<evidence type="ECO:0008006" key="5">
    <source>
        <dbReference type="Google" id="ProtNLM"/>
    </source>
</evidence>
<dbReference type="GO" id="GO:0042781">
    <property type="term" value="F:3'-tRNA processing endoribonuclease activity"/>
    <property type="evidence" value="ECO:0007669"/>
    <property type="project" value="TreeGrafter"/>
</dbReference>